<dbReference type="InterPro" id="IPR050697">
    <property type="entry name" value="Adenylyl/Guanylyl_Cyclase_3/4"/>
</dbReference>
<keyword evidence="4" id="KW-1185">Reference proteome</keyword>
<evidence type="ECO:0000259" key="2">
    <source>
        <dbReference type="PROSITE" id="PS50125"/>
    </source>
</evidence>
<dbReference type="CDD" id="cd07302">
    <property type="entry name" value="CHD"/>
    <property type="match status" value="1"/>
</dbReference>
<gene>
    <name evidence="3" type="ORF">FGK63_17170</name>
</gene>
<feature type="transmembrane region" description="Helical" evidence="1">
    <location>
        <begin position="185"/>
        <end position="203"/>
    </location>
</feature>
<dbReference type="EMBL" id="VCPD01000007">
    <property type="protein sequence ID" value="TMV04813.1"/>
    <property type="molecule type" value="Genomic_DNA"/>
</dbReference>
<name>A0ABY2WTG2_9RHOB</name>
<keyword evidence="1" id="KW-1133">Transmembrane helix</keyword>
<feature type="transmembrane region" description="Helical" evidence="1">
    <location>
        <begin position="58"/>
        <end position="79"/>
    </location>
</feature>
<evidence type="ECO:0000313" key="3">
    <source>
        <dbReference type="EMBL" id="TMV04813.1"/>
    </source>
</evidence>
<evidence type="ECO:0000313" key="4">
    <source>
        <dbReference type="Proteomes" id="UP001193035"/>
    </source>
</evidence>
<feature type="transmembrane region" description="Helical" evidence="1">
    <location>
        <begin position="142"/>
        <end position="160"/>
    </location>
</feature>
<comment type="caution">
    <text evidence="3">The sequence shown here is derived from an EMBL/GenBank/DDBJ whole genome shotgun (WGS) entry which is preliminary data.</text>
</comment>
<dbReference type="PANTHER" id="PTHR43081:SF1">
    <property type="entry name" value="ADENYLATE CYCLASE, TERMINAL-DIFFERENTIATION SPECIFIC"/>
    <property type="match status" value="1"/>
</dbReference>
<proteinExistence type="predicted"/>
<organism evidence="3 4">
    <name type="scientific">Ruegeria sediminis</name>
    <dbReference type="NCBI Taxonomy" id="2583820"/>
    <lineage>
        <taxon>Bacteria</taxon>
        <taxon>Pseudomonadati</taxon>
        <taxon>Pseudomonadota</taxon>
        <taxon>Alphaproteobacteria</taxon>
        <taxon>Rhodobacterales</taxon>
        <taxon>Roseobacteraceae</taxon>
        <taxon>Ruegeria</taxon>
    </lineage>
</organism>
<feature type="transmembrane region" description="Helical" evidence="1">
    <location>
        <begin position="86"/>
        <end position="106"/>
    </location>
</feature>
<keyword evidence="1" id="KW-0812">Transmembrane</keyword>
<reference evidence="3 4" key="1">
    <citation type="submission" date="2019-05" db="EMBL/GenBank/DDBJ databases">
        <title>Ruegeria sp. nov., isolated from tidal flat.</title>
        <authorList>
            <person name="Kim W."/>
        </authorList>
    </citation>
    <scope>NUCLEOTIDE SEQUENCE [LARGE SCALE GENOMIC DNA]</scope>
    <source>
        <strain evidence="3 4">CAU 1488</strain>
    </source>
</reference>
<protein>
    <submittedName>
        <fullName evidence="3">Adenylate/guanylate cyclase domain-containing protein</fullName>
    </submittedName>
</protein>
<feature type="transmembrane region" description="Helical" evidence="1">
    <location>
        <begin position="112"/>
        <end position="135"/>
    </location>
</feature>
<dbReference type="SMART" id="SM00044">
    <property type="entry name" value="CYCc"/>
    <property type="match status" value="1"/>
</dbReference>
<feature type="transmembrane region" description="Helical" evidence="1">
    <location>
        <begin position="26"/>
        <end position="46"/>
    </location>
</feature>
<keyword evidence="1" id="KW-0472">Membrane</keyword>
<evidence type="ECO:0000256" key="1">
    <source>
        <dbReference type="SAM" id="Phobius"/>
    </source>
</evidence>
<dbReference type="InterPro" id="IPR001054">
    <property type="entry name" value="A/G_cyclase"/>
</dbReference>
<dbReference type="PROSITE" id="PS50125">
    <property type="entry name" value="GUANYLATE_CYCLASE_2"/>
    <property type="match status" value="1"/>
</dbReference>
<dbReference type="Gene3D" id="3.30.70.1230">
    <property type="entry name" value="Nucleotide cyclase"/>
    <property type="match status" value="1"/>
</dbReference>
<dbReference type="InterPro" id="IPR029787">
    <property type="entry name" value="Nucleotide_cyclase"/>
</dbReference>
<dbReference type="Pfam" id="PF00211">
    <property type="entry name" value="Guanylate_cyc"/>
    <property type="match status" value="1"/>
</dbReference>
<accession>A0ABY2WTG2</accession>
<dbReference type="Proteomes" id="UP001193035">
    <property type="component" value="Unassembled WGS sequence"/>
</dbReference>
<sequence>MRAEMADSAGPLLFDAEKRAERLAGLLRMAVAAGLGLTFVLVVRPQAANADTVLWTQWAYAAIGMTGYFLLGFFGWLLARSRYYRAWMVWPVAAGDCLFVLSGLWMSVGNVGAGSAVTLAFPSAWLVPLVLAFGALRVDPRVLWVMTLSLVAGLAGLIALRHGEWPVQPGSLERIAPFFAPPPNMMRLAMIAVAGAVLAVAAARTRALLVRSIDEANRRANLTRYLPAQLADDLGEAGLAAMQEGTRQNAGLLFIDIRGFTGMTQEMPPQAVSQFVSEYRRRVSAVARETGGIIDKFMGDAVLIVFSGQDAAARCLTCGLALRDEISDWSQDRGSGGQPPVRVGIGLHWGEVFSGVVGDNDRLEYSVFGDAVNIAARLESLTRDLGLDLIASRDVIAAAGATPQDFGMETLAPLAVRGREGALSLAGLRPDAKAETAGTAASAVESRS</sequence>
<dbReference type="PANTHER" id="PTHR43081">
    <property type="entry name" value="ADENYLATE CYCLASE, TERMINAL-DIFFERENTIATION SPECIFIC-RELATED"/>
    <property type="match status" value="1"/>
</dbReference>
<feature type="domain" description="Guanylate cyclase" evidence="2">
    <location>
        <begin position="251"/>
        <end position="379"/>
    </location>
</feature>
<dbReference type="SUPFAM" id="SSF55073">
    <property type="entry name" value="Nucleotide cyclase"/>
    <property type="match status" value="1"/>
</dbReference>